<evidence type="ECO:0000313" key="5">
    <source>
        <dbReference type="EMBL" id="HIP56874.1"/>
    </source>
</evidence>
<gene>
    <name evidence="3" type="primary">rpl14e</name>
    <name evidence="5" type="ORF">EYH02_02230</name>
</gene>
<reference evidence="5" key="1">
    <citation type="journal article" date="2020" name="ISME J.">
        <title>Gammaproteobacteria mediating utilization of methyl-, sulfur- and petroleum organic compounds in deep ocean hydrothermal plumes.</title>
        <authorList>
            <person name="Zhou Z."/>
            <person name="Liu Y."/>
            <person name="Pan J."/>
            <person name="Cron B.R."/>
            <person name="Toner B.M."/>
            <person name="Anantharaman K."/>
            <person name="Breier J.A."/>
            <person name="Dick G.J."/>
            <person name="Li M."/>
        </authorList>
    </citation>
    <scope>NUCLEOTIDE SEQUENCE</scope>
    <source>
        <strain evidence="5">SZUA-1435</strain>
    </source>
</reference>
<dbReference type="Proteomes" id="UP000605805">
    <property type="component" value="Unassembled WGS sequence"/>
</dbReference>
<comment type="caution">
    <text evidence="5">The sequence shown here is derived from an EMBL/GenBank/DDBJ whole genome shotgun (WGS) entry which is preliminary data.</text>
</comment>
<dbReference type="GO" id="GO:0022625">
    <property type="term" value="C:cytosolic large ribosomal subunit"/>
    <property type="evidence" value="ECO:0007669"/>
    <property type="project" value="TreeGrafter"/>
</dbReference>
<keyword evidence="2 3" id="KW-0687">Ribonucleoprotein</keyword>
<sequence>MPAIEIGRICVKIAGREAGRKCVIVDIIDENYVLITGPKQLTGVKRRRCNINHIEPLDKKIDIPKGASDEEVLKALENANLIDFMKERVKIKTTPVLFAKRA</sequence>
<dbReference type="SUPFAM" id="SSF50104">
    <property type="entry name" value="Translation proteins SH3-like domain"/>
    <property type="match status" value="1"/>
</dbReference>
<organism evidence="5 6">
    <name type="scientific">Ignisphaera aggregans</name>
    <dbReference type="NCBI Taxonomy" id="334771"/>
    <lineage>
        <taxon>Archaea</taxon>
        <taxon>Thermoproteota</taxon>
        <taxon>Thermoprotei</taxon>
        <taxon>Desulfurococcales</taxon>
        <taxon>Desulfurococcaceae</taxon>
        <taxon>Ignisphaera</taxon>
    </lineage>
</organism>
<dbReference type="InterPro" id="IPR005824">
    <property type="entry name" value="KOW"/>
</dbReference>
<comment type="similarity">
    <text evidence="3">Belongs to the eukaryotic ribosomal protein eL14 family.</text>
</comment>
<dbReference type="FunFam" id="2.30.30.30:FF:000045">
    <property type="entry name" value="50S ribosomal protein L14e"/>
    <property type="match status" value="1"/>
</dbReference>
<name>A0A833DUG2_9CREN</name>
<dbReference type="InterPro" id="IPR023651">
    <property type="entry name" value="Ribosomal_eL14_arc"/>
</dbReference>
<dbReference type="Gene3D" id="2.30.30.30">
    <property type="match status" value="1"/>
</dbReference>
<dbReference type="GO" id="GO:0006412">
    <property type="term" value="P:translation"/>
    <property type="evidence" value="ECO:0007669"/>
    <property type="project" value="UniProtKB-UniRule"/>
</dbReference>
<dbReference type="Pfam" id="PF00467">
    <property type="entry name" value="KOW"/>
    <property type="match status" value="1"/>
</dbReference>
<feature type="domain" description="KOW" evidence="4">
    <location>
        <begin position="7"/>
        <end position="33"/>
    </location>
</feature>
<dbReference type="GO" id="GO:0003735">
    <property type="term" value="F:structural constituent of ribosome"/>
    <property type="evidence" value="ECO:0007669"/>
    <property type="project" value="InterPro"/>
</dbReference>
<evidence type="ECO:0000256" key="2">
    <source>
        <dbReference type="ARBA" id="ARBA00023274"/>
    </source>
</evidence>
<protein>
    <recommendedName>
        <fullName evidence="3">Large ribosomal subunit protein eL14</fullName>
    </recommendedName>
</protein>
<dbReference type="PANTHER" id="PTHR11127:SF2">
    <property type="entry name" value="LARGE RIBOSOMAL SUBUNIT PROTEIN EL14"/>
    <property type="match status" value="1"/>
</dbReference>
<keyword evidence="1 3" id="KW-0689">Ribosomal protein</keyword>
<dbReference type="GO" id="GO:0003723">
    <property type="term" value="F:RNA binding"/>
    <property type="evidence" value="ECO:0007669"/>
    <property type="project" value="InterPro"/>
</dbReference>
<dbReference type="CDD" id="cd23702">
    <property type="entry name" value="eL14"/>
    <property type="match status" value="1"/>
</dbReference>
<evidence type="ECO:0000256" key="1">
    <source>
        <dbReference type="ARBA" id="ARBA00022980"/>
    </source>
</evidence>
<dbReference type="InterPro" id="IPR008991">
    <property type="entry name" value="Translation_prot_SH3-like_sf"/>
</dbReference>
<dbReference type="NCBIfam" id="NF003320">
    <property type="entry name" value="PRK04333.1"/>
    <property type="match status" value="1"/>
</dbReference>
<dbReference type="GO" id="GO:0042273">
    <property type="term" value="P:ribosomal large subunit biogenesis"/>
    <property type="evidence" value="ECO:0007669"/>
    <property type="project" value="TreeGrafter"/>
</dbReference>
<evidence type="ECO:0000259" key="4">
    <source>
        <dbReference type="Pfam" id="PF00467"/>
    </source>
</evidence>
<evidence type="ECO:0000256" key="3">
    <source>
        <dbReference type="HAMAP-Rule" id="MF_00721"/>
    </source>
</evidence>
<accession>A0A833DUG2</accession>
<proteinExistence type="inferred from homology"/>
<dbReference type="PANTHER" id="PTHR11127">
    <property type="entry name" value="60S RIBOSOMAL PROTEIN L14"/>
    <property type="match status" value="1"/>
</dbReference>
<dbReference type="EMBL" id="DQTV01000045">
    <property type="protein sequence ID" value="HIP56874.1"/>
    <property type="molecule type" value="Genomic_DNA"/>
</dbReference>
<dbReference type="HAMAP" id="MF_00721">
    <property type="entry name" value="Ribosomal_eL14"/>
    <property type="match status" value="1"/>
</dbReference>
<dbReference type="InterPro" id="IPR014722">
    <property type="entry name" value="Rib_uL2_dom2"/>
</dbReference>
<dbReference type="InterPro" id="IPR039660">
    <property type="entry name" value="Ribosomal_eL14"/>
</dbReference>
<evidence type="ECO:0000313" key="6">
    <source>
        <dbReference type="Proteomes" id="UP000605805"/>
    </source>
</evidence>
<dbReference type="AlphaFoldDB" id="A0A833DUG2"/>